<dbReference type="EMBL" id="CAQQ02168152">
    <property type="status" value="NOT_ANNOTATED_CDS"/>
    <property type="molecule type" value="Genomic_DNA"/>
</dbReference>
<dbReference type="EnsemblMetazoa" id="MESCA007561-RA">
    <property type="protein sequence ID" value="MESCA007561-PA"/>
    <property type="gene ID" value="MESCA007561"/>
</dbReference>
<reference evidence="1" key="2">
    <citation type="submission" date="2015-06" db="UniProtKB">
        <authorList>
            <consortium name="EnsemblMetazoa"/>
        </authorList>
    </citation>
    <scope>IDENTIFICATION</scope>
</reference>
<keyword evidence="2" id="KW-1185">Reference proteome</keyword>
<dbReference type="EMBL" id="CAQQ02168154">
    <property type="status" value="NOT_ANNOTATED_CDS"/>
    <property type="molecule type" value="Genomic_DNA"/>
</dbReference>
<reference evidence="2" key="1">
    <citation type="submission" date="2013-02" db="EMBL/GenBank/DDBJ databases">
        <authorList>
            <person name="Hughes D."/>
        </authorList>
    </citation>
    <scope>NUCLEOTIDE SEQUENCE</scope>
    <source>
        <strain>Durham</strain>
        <strain evidence="2">NC isolate 2 -- Noor lab</strain>
    </source>
</reference>
<evidence type="ECO:0000313" key="2">
    <source>
        <dbReference type="Proteomes" id="UP000015102"/>
    </source>
</evidence>
<protein>
    <submittedName>
        <fullName evidence="1">Uncharacterized protein</fullName>
    </submittedName>
</protein>
<dbReference type="AlphaFoldDB" id="T1GUY8"/>
<organism evidence="1 2">
    <name type="scientific">Megaselia scalaris</name>
    <name type="common">Humpbacked fly</name>
    <name type="synonym">Phora scalaris</name>
    <dbReference type="NCBI Taxonomy" id="36166"/>
    <lineage>
        <taxon>Eukaryota</taxon>
        <taxon>Metazoa</taxon>
        <taxon>Ecdysozoa</taxon>
        <taxon>Arthropoda</taxon>
        <taxon>Hexapoda</taxon>
        <taxon>Insecta</taxon>
        <taxon>Pterygota</taxon>
        <taxon>Neoptera</taxon>
        <taxon>Endopterygota</taxon>
        <taxon>Diptera</taxon>
        <taxon>Brachycera</taxon>
        <taxon>Muscomorpha</taxon>
        <taxon>Platypezoidea</taxon>
        <taxon>Phoridae</taxon>
        <taxon>Megaseliini</taxon>
        <taxon>Megaselia</taxon>
    </lineage>
</organism>
<sequence length="82" mass="9521">MVAKEWLIYTLNTLFGVNLKTIDSLSDQFRSFHLESLLLLQHQHHLSLRHHQHGLRKRRKTTTVLTELNTLTADGLNHSGTH</sequence>
<dbReference type="EMBL" id="CAQQ02168155">
    <property type="status" value="NOT_ANNOTATED_CDS"/>
    <property type="molecule type" value="Genomic_DNA"/>
</dbReference>
<dbReference type="Proteomes" id="UP000015102">
    <property type="component" value="Unassembled WGS sequence"/>
</dbReference>
<dbReference type="HOGENOM" id="CLU_2560895_0_0_1"/>
<name>T1GUY8_MEGSC</name>
<evidence type="ECO:0000313" key="1">
    <source>
        <dbReference type="EnsemblMetazoa" id="MESCA007561-PA"/>
    </source>
</evidence>
<dbReference type="EMBL" id="CAQQ02168153">
    <property type="status" value="NOT_ANNOTATED_CDS"/>
    <property type="molecule type" value="Genomic_DNA"/>
</dbReference>
<proteinExistence type="predicted"/>
<accession>T1GUY8</accession>